<evidence type="ECO:0000313" key="2">
    <source>
        <dbReference type="Proteomes" id="UP001240236"/>
    </source>
</evidence>
<comment type="caution">
    <text evidence="1">The sequence shown here is derived from an EMBL/GenBank/DDBJ whole genome shotgun (WGS) entry which is preliminary data.</text>
</comment>
<protein>
    <submittedName>
        <fullName evidence="1">Uncharacterized protein</fullName>
    </submittedName>
</protein>
<sequence length="50" mass="5111">MAAEVQVGADRTVVFWCDPATAGRDQLAGLRATDATGAELPTGTYTPSNG</sequence>
<keyword evidence="2" id="KW-1185">Reference proteome</keyword>
<gene>
    <name evidence="1" type="ORF">J2S42_007930</name>
</gene>
<dbReference type="RefSeq" id="WP_307249333.1">
    <property type="nucleotide sequence ID" value="NZ_JAUSUZ010000001.1"/>
</dbReference>
<dbReference type="EMBL" id="JAUSUZ010000001">
    <property type="protein sequence ID" value="MDQ0371261.1"/>
    <property type="molecule type" value="Genomic_DNA"/>
</dbReference>
<proteinExistence type="predicted"/>
<reference evidence="1 2" key="1">
    <citation type="submission" date="2023-07" db="EMBL/GenBank/DDBJ databases">
        <title>Sequencing the genomes of 1000 actinobacteria strains.</title>
        <authorList>
            <person name="Klenk H.-P."/>
        </authorList>
    </citation>
    <scope>NUCLEOTIDE SEQUENCE [LARGE SCALE GENOMIC DNA]</scope>
    <source>
        <strain evidence="1 2">DSM 44709</strain>
    </source>
</reference>
<name>A0AAE3W870_9ACTN</name>
<accession>A0AAE3W870</accession>
<dbReference type="AlphaFoldDB" id="A0AAE3W870"/>
<dbReference type="Proteomes" id="UP001240236">
    <property type="component" value="Unassembled WGS sequence"/>
</dbReference>
<organism evidence="1 2">
    <name type="scientific">Catenuloplanes indicus</name>
    <dbReference type="NCBI Taxonomy" id="137267"/>
    <lineage>
        <taxon>Bacteria</taxon>
        <taxon>Bacillati</taxon>
        <taxon>Actinomycetota</taxon>
        <taxon>Actinomycetes</taxon>
        <taxon>Micromonosporales</taxon>
        <taxon>Micromonosporaceae</taxon>
        <taxon>Catenuloplanes</taxon>
    </lineage>
</organism>
<evidence type="ECO:0000313" key="1">
    <source>
        <dbReference type="EMBL" id="MDQ0371261.1"/>
    </source>
</evidence>